<reference evidence="2 3" key="1">
    <citation type="journal article" date="2015" name="Biotechnol. Biofuels">
        <title>Enhanced degradation of softwood versus hardwood by the white-rot fungus Pycnoporus coccineus.</title>
        <authorList>
            <person name="Couturier M."/>
            <person name="Navarro D."/>
            <person name="Chevret D."/>
            <person name="Henrissat B."/>
            <person name="Piumi F."/>
            <person name="Ruiz-Duenas F.J."/>
            <person name="Martinez A.T."/>
            <person name="Grigoriev I.V."/>
            <person name="Riley R."/>
            <person name="Lipzen A."/>
            <person name="Berrin J.G."/>
            <person name="Master E.R."/>
            <person name="Rosso M.N."/>
        </authorList>
    </citation>
    <scope>NUCLEOTIDE SEQUENCE [LARGE SCALE GENOMIC DNA]</scope>
    <source>
        <strain evidence="2 3">BRFM310</strain>
    </source>
</reference>
<evidence type="ECO:0000313" key="3">
    <source>
        <dbReference type="Proteomes" id="UP000193067"/>
    </source>
</evidence>
<dbReference type="AlphaFoldDB" id="A0A1Y2ISP3"/>
<accession>A0A1Y2ISP3</accession>
<evidence type="ECO:0000313" key="2">
    <source>
        <dbReference type="EMBL" id="OSD03644.1"/>
    </source>
</evidence>
<gene>
    <name evidence="2" type="ORF">PYCCODRAFT_1466568</name>
</gene>
<dbReference type="Pfam" id="PF13391">
    <property type="entry name" value="HNH_2"/>
    <property type="match status" value="1"/>
</dbReference>
<evidence type="ECO:0000259" key="1">
    <source>
        <dbReference type="Pfam" id="PF13391"/>
    </source>
</evidence>
<organism evidence="2 3">
    <name type="scientific">Trametes coccinea (strain BRFM310)</name>
    <name type="common">Pycnoporus coccineus</name>
    <dbReference type="NCBI Taxonomy" id="1353009"/>
    <lineage>
        <taxon>Eukaryota</taxon>
        <taxon>Fungi</taxon>
        <taxon>Dikarya</taxon>
        <taxon>Basidiomycota</taxon>
        <taxon>Agaricomycotina</taxon>
        <taxon>Agaricomycetes</taxon>
        <taxon>Polyporales</taxon>
        <taxon>Polyporaceae</taxon>
        <taxon>Trametes</taxon>
    </lineage>
</organism>
<name>A0A1Y2ISP3_TRAC3</name>
<sequence length="357" mass="39610">MTALPSVEKAEELLPREPRTPLSVYRTFVLPAEEAALNLAKHQNAQTRVIQARVIGYLLLYPPSPQARMMLAREISSCSGWEAVYDLGAKYIRHFIILFRKSRGKTPVPSSHPSRPSFAHDVRERLQDLQRAPLDHSSAKVSALARDNYRCMVTGRVDTPSYLSGLTSLSPGEIGGYSNCCHIFPDSLANIVPGAAGPKEQDAVTVWTILKRFGYEDICEELGFASTSANLHRLENIMTLDVIVHEQFDRMNLWFKAIDGQDNTYKVVLAPAVGGLARLVAIPEQVTFVAHRPELPLPSPKYLRIHAACCQIAHLSGAAEHLDVIFRDMEELKVLAQDGSSADVLTYALHHRWAAPV</sequence>
<dbReference type="InterPro" id="IPR003615">
    <property type="entry name" value="HNH_nuc"/>
</dbReference>
<proteinExistence type="predicted"/>
<dbReference type="EMBL" id="KZ084099">
    <property type="protein sequence ID" value="OSD03644.1"/>
    <property type="molecule type" value="Genomic_DNA"/>
</dbReference>
<protein>
    <recommendedName>
        <fullName evidence="1">HNH nuclease domain-containing protein</fullName>
    </recommendedName>
</protein>
<dbReference type="Proteomes" id="UP000193067">
    <property type="component" value="Unassembled WGS sequence"/>
</dbReference>
<keyword evidence="3" id="KW-1185">Reference proteome</keyword>
<dbReference type="OrthoDB" id="2104739at2759"/>
<dbReference type="STRING" id="1353009.A0A1Y2ISP3"/>
<feature type="domain" description="HNH nuclease" evidence="1">
    <location>
        <begin position="151"/>
        <end position="253"/>
    </location>
</feature>